<dbReference type="SUPFAM" id="SSF56112">
    <property type="entry name" value="Protein kinase-like (PK-like)"/>
    <property type="match status" value="1"/>
</dbReference>
<organism evidence="6">
    <name type="scientific">Gemmata sp. Wa1-1</name>
    <dbReference type="NCBI Taxonomy" id="235140"/>
    <lineage>
        <taxon>Bacteria</taxon>
        <taxon>Pseudomonadati</taxon>
        <taxon>Planctomycetota</taxon>
        <taxon>Planctomycetia</taxon>
        <taxon>Gemmatales</taxon>
        <taxon>Gemmataceae</taxon>
        <taxon>Gemmata</taxon>
    </lineage>
</organism>
<keyword evidence="1" id="KW-0808">Transferase</keyword>
<feature type="domain" description="Protein kinase" evidence="5">
    <location>
        <begin position="1"/>
        <end position="87"/>
    </location>
</feature>
<proteinExistence type="predicted"/>
<protein>
    <submittedName>
        <fullName evidence="6">Putative serine/threonine protein kinase</fullName>
    </submittedName>
</protein>
<keyword evidence="2" id="KW-0547">Nucleotide-binding</keyword>
<dbReference type="PROSITE" id="PS50011">
    <property type="entry name" value="PROTEIN_KINASE_DOM"/>
    <property type="match status" value="1"/>
</dbReference>
<reference evidence="6" key="1">
    <citation type="submission" date="2004-07" db="EMBL/GenBank/DDBJ databases">
        <title>Eukaryotic signature proteins of Prosthecobacter dejongeii and Gemmata Wa1-1.</title>
        <authorList>
            <person name="Staley J.T."/>
            <person name="Bouzek H.K."/>
            <person name="Jenkins C."/>
        </authorList>
    </citation>
    <scope>NUCLEOTIDE SEQUENCE</scope>
    <source>
        <strain evidence="6">Wa1-1</strain>
    </source>
</reference>
<keyword evidence="3 6" id="KW-0418">Kinase</keyword>
<dbReference type="GO" id="GO:0005524">
    <property type="term" value="F:ATP binding"/>
    <property type="evidence" value="ECO:0007669"/>
    <property type="project" value="UniProtKB-KW"/>
</dbReference>
<dbReference type="InterPro" id="IPR011009">
    <property type="entry name" value="Kinase-like_dom_sf"/>
</dbReference>
<evidence type="ECO:0000256" key="4">
    <source>
        <dbReference type="ARBA" id="ARBA00022840"/>
    </source>
</evidence>
<dbReference type="EMBL" id="AY738510">
    <property type="protein sequence ID" value="AAX07537.1"/>
    <property type="molecule type" value="Genomic_DNA"/>
</dbReference>
<dbReference type="PROSITE" id="PS00108">
    <property type="entry name" value="PROTEIN_KINASE_ST"/>
    <property type="match status" value="1"/>
</dbReference>
<evidence type="ECO:0000313" key="6">
    <source>
        <dbReference type="EMBL" id="AAX07537.1"/>
    </source>
</evidence>
<evidence type="ECO:0000256" key="2">
    <source>
        <dbReference type="ARBA" id="ARBA00022741"/>
    </source>
</evidence>
<dbReference type="PANTHER" id="PTHR43289:SF6">
    <property type="entry name" value="SERINE_THREONINE-PROTEIN KINASE NEKL-3"/>
    <property type="match status" value="1"/>
</dbReference>
<dbReference type="AlphaFoldDB" id="Q5EUE5"/>
<evidence type="ECO:0000259" key="5">
    <source>
        <dbReference type="PROSITE" id="PS50011"/>
    </source>
</evidence>
<evidence type="ECO:0000256" key="1">
    <source>
        <dbReference type="ARBA" id="ARBA00022679"/>
    </source>
</evidence>
<dbReference type="Pfam" id="PF00069">
    <property type="entry name" value="Pkinase"/>
    <property type="match status" value="1"/>
</dbReference>
<keyword evidence="4" id="KW-0067">ATP-binding</keyword>
<name>Q5EUE5_9BACT</name>
<sequence length="87" mass="9098">MRVLAGAVGAAHDAGILHRDLKPANVLLKADGTPKVADFGLAKWLSGGPGPTTGGAILGTPSYMAPEQPPARQRRRPVTDVYALRRT</sequence>
<dbReference type="PANTHER" id="PTHR43289">
    <property type="entry name" value="MITOGEN-ACTIVATED PROTEIN KINASE KINASE KINASE 20-RELATED"/>
    <property type="match status" value="1"/>
</dbReference>
<dbReference type="GO" id="GO:0004674">
    <property type="term" value="F:protein serine/threonine kinase activity"/>
    <property type="evidence" value="ECO:0007669"/>
    <property type="project" value="UniProtKB-KW"/>
</dbReference>
<keyword evidence="6" id="KW-0723">Serine/threonine-protein kinase</keyword>
<accession>Q5EUE5</accession>
<reference evidence="6" key="2">
    <citation type="submission" date="2005-02" db="EMBL/GenBank/DDBJ databases">
        <authorList>
            <person name="Campbell J.W."/>
        </authorList>
    </citation>
    <scope>NUCLEOTIDE SEQUENCE</scope>
    <source>
        <strain evidence="6">Wa1-1</strain>
    </source>
</reference>
<dbReference type="InterPro" id="IPR000719">
    <property type="entry name" value="Prot_kinase_dom"/>
</dbReference>
<dbReference type="InterPro" id="IPR008271">
    <property type="entry name" value="Ser/Thr_kinase_AS"/>
</dbReference>
<evidence type="ECO:0000256" key="3">
    <source>
        <dbReference type="ARBA" id="ARBA00022777"/>
    </source>
</evidence>
<dbReference type="Gene3D" id="1.10.510.10">
    <property type="entry name" value="Transferase(Phosphotransferase) domain 1"/>
    <property type="match status" value="1"/>
</dbReference>